<dbReference type="RefSeq" id="WP_028386187.1">
    <property type="nucleotide sequence ID" value="NZ_CAAAHN010000004.1"/>
</dbReference>
<feature type="active site" evidence="7">
    <location>
        <position position="192"/>
    </location>
</feature>
<dbReference type="SMART" id="SM00827">
    <property type="entry name" value="PKS_AT"/>
    <property type="match status" value="1"/>
</dbReference>
<dbReference type="PANTHER" id="PTHR42681">
    <property type="entry name" value="MALONYL-COA-ACYL CARRIER PROTEIN TRANSACYLASE, MITOCHONDRIAL"/>
    <property type="match status" value="1"/>
</dbReference>
<evidence type="ECO:0000256" key="5">
    <source>
        <dbReference type="ARBA" id="ARBA00048462"/>
    </source>
</evidence>
<sequence>MTVCVFPGQGSQWVGMGRELFEHFKAPVREASLILGYDIQTLCLEDPEHLLDNTRYTQPALFVINALAWRQWRESFHGSISFLAGHSLGEYNALHIAGVFDFATGLRIVQKRAELSATVNNGSMAAVIGLGEHEIQRVLVLSGFKNLYIANYNSPSQFVIAGDSNALMRATPLFLEAGAKRFIPLKVNGAFHTPLVREASEAFAEFLQDFSFNPPKIPVIANLNAMPYPAHTIAGYLACHMMQPVRWTQSIEHLLIAGEQDFVECGARKVLTPLINAIKKGPSMLPS</sequence>
<keyword evidence="10" id="KW-1185">Reference proteome</keyword>
<dbReference type="InterPro" id="IPR024925">
    <property type="entry name" value="Malonyl_CoA-ACP_transAc"/>
</dbReference>
<dbReference type="EC" id="2.3.1.39" evidence="1 6"/>
<dbReference type="GO" id="GO:0004314">
    <property type="term" value="F:[acyl-carrier-protein] S-malonyltransferase activity"/>
    <property type="evidence" value="ECO:0007669"/>
    <property type="project" value="UniProtKB-EC"/>
</dbReference>
<evidence type="ECO:0000256" key="3">
    <source>
        <dbReference type="ARBA" id="ARBA00022679"/>
    </source>
</evidence>
<dbReference type="EMBL" id="LNYC01000073">
    <property type="protein sequence ID" value="KTC97099.1"/>
    <property type="molecule type" value="Genomic_DNA"/>
</dbReference>
<evidence type="ECO:0000256" key="7">
    <source>
        <dbReference type="PIRSR" id="PIRSR000446-1"/>
    </source>
</evidence>
<dbReference type="InterPro" id="IPR014043">
    <property type="entry name" value="Acyl_transferase_dom"/>
</dbReference>
<proteinExistence type="inferred from homology"/>
<evidence type="ECO:0000313" key="10">
    <source>
        <dbReference type="Proteomes" id="UP000054785"/>
    </source>
</evidence>
<dbReference type="PATRIC" id="fig|45065.4.peg.2246"/>
<dbReference type="InterPro" id="IPR004410">
    <property type="entry name" value="Malonyl_CoA-ACP_transAc_FabD"/>
</dbReference>
<dbReference type="Gene3D" id="3.30.70.250">
    <property type="entry name" value="Malonyl-CoA ACP transacylase, ACP-binding"/>
    <property type="match status" value="1"/>
</dbReference>
<dbReference type="SUPFAM" id="SSF55048">
    <property type="entry name" value="Probable ACP-binding domain of malonyl-CoA ACP transacylase"/>
    <property type="match status" value="1"/>
</dbReference>
<organism evidence="9 10">
    <name type="scientific">Legionella geestiana</name>
    <dbReference type="NCBI Taxonomy" id="45065"/>
    <lineage>
        <taxon>Bacteria</taxon>
        <taxon>Pseudomonadati</taxon>
        <taxon>Pseudomonadota</taxon>
        <taxon>Gammaproteobacteria</taxon>
        <taxon>Legionellales</taxon>
        <taxon>Legionellaceae</taxon>
        <taxon>Legionella</taxon>
    </lineage>
</organism>
<accession>A0A0W0TNF4</accession>
<gene>
    <name evidence="9" type="primary">fabD_2</name>
    <name evidence="9" type="ORF">Lgee_2070</name>
</gene>
<reference evidence="9 10" key="1">
    <citation type="submission" date="2015-11" db="EMBL/GenBank/DDBJ databases">
        <title>Genomic analysis of 38 Legionella species identifies large and diverse effector repertoires.</title>
        <authorList>
            <person name="Burstein D."/>
            <person name="Amaro F."/>
            <person name="Zusman T."/>
            <person name="Lifshitz Z."/>
            <person name="Cohen O."/>
            <person name="Gilbert J.A."/>
            <person name="Pupko T."/>
            <person name="Shuman H.A."/>
            <person name="Segal G."/>
        </authorList>
    </citation>
    <scope>NUCLEOTIDE SEQUENCE [LARGE SCALE GENOMIC DNA]</scope>
    <source>
        <strain evidence="9 10">ATCC 49504</strain>
    </source>
</reference>
<dbReference type="PIRSF" id="PIRSF000446">
    <property type="entry name" value="Mct"/>
    <property type="match status" value="1"/>
</dbReference>
<keyword evidence="3 6" id="KW-0808">Transferase</keyword>
<evidence type="ECO:0000256" key="2">
    <source>
        <dbReference type="ARBA" id="ARBA00018953"/>
    </source>
</evidence>
<dbReference type="AlphaFoldDB" id="A0A0W0TNF4"/>
<feature type="domain" description="Malonyl-CoA:ACP transacylase (MAT)" evidence="8">
    <location>
        <begin position="5"/>
        <end position="286"/>
    </location>
</feature>
<dbReference type="GO" id="GO:0005829">
    <property type="term" value="C:cytosol"/>
    <property type="evidence" value="ECO:0007669"/>
    <property type="project" value="TreeGrafter"/>
</dbReference>
<dbReference type="InterPro" id="IPR001227">
    <property type="entry name" value="Ac_transferase_dom_sf"/>
</dbReference>
<dbReference type="GO" id="GO:0006633">
    <property type="term" value="P:fatty acid biosynthetic process"/>
    <property type="evidence" value="ECO:0007669"/>
    <property type="project" value="TreeGrafter"/>
</dbReference>
<evidence type="ECO:0000256" key="4">
    <source>
        <dbReference type="ARBA" id="ARBA00023315"/>
    </source>
</evidence>
<evidence type="ECO:0000256" key="1">
    <source>
        <dbReference type="ARBA" id="ARBA00013258"/>
    </source>
</evidence>
<evidence type="ECO:0000313" key="9">
    <source>
        <dbReference type="EMBL" id="KTC97099.1"/>
    </source>
</evidence>
<dbReference type="Proteomes" id="UP000054785">
    <property type="component" value="Unassembled WGS sequence"/>
</dbReference>
<evidence type="ECO:0000259" key="8">
    <source>
        <dbReference type="SMART" id="SM00827"/>
    </source>
</evidence>
<dbReference type="InterPro" id="IPR016036">
    <property type="entry name" value="Malonyl_transacylase_ACP-bd"/>
</dbReference>
<dbReference type="STRING" id="45065.Lgee_2070"/>
<dbReference type="PANTHER" id="PTHR42681:SF1">
    <property type="entry name" value="MALONYL-COA-ACYL CARRIER PROTEIN TRANSACYLASE, MITOCHONDRIAL"/>
    <property type="match status" value="1"/>
</dbReference>
<dbReference type="SUPFAM" id="SSF52151">
    <property type="entry name" value="FabD/lysophospholipase-like"/>
    <property type="match status" value="1"/>
</dbReference>
<feature type="active site" evidence="7">
    <location>
        <position position="87"/>
    </location>
</feature>
<comment type="similarity">
    <text evidence="6">Belongs to the fabD family.</text>
</comment>
<protein>
    <recommendedName>
        <fullName evidence="2 6">Malonyl CoA-acyl carrier protein transacylase</fullName>
        <ecNumber evidence="1 6">2.3.1.39</ecNumber>
    </recommendedName>
</protein>
<evidence type="ECO:0000256" key="6">
    <source>
        <dbReference type="PIRNR" id="PIRNR000446"/>
    </source>
</evidence>
<dbReference type="Gene3D" id="3.40.366.10">
    <property type="entry name" value="Malonyl-Coenzyme A Acyl Carrier Protein, domain 2"/>
    <property type="match status" value="1"/>
</dbReference>
<name>A0A0W0TNF4_9GAMM</name>
<dbReference type="NCBIfam" id="TIGR00128">
    <property type="entry name" value="fabD"/>
    <property type="match status" value="1"/>
</dbReference>
<dbReference type="Pfam" id="PF00698">
    <property type="entry name" value="Acyl_transf_1"/>
    <property type="match status" value="1"/>
</dbReference>
<comment type="catalytic activity">
    <reaction evidence="5 6">
        <text>holo-[ACP] + malonyl-CoA = malonyl-[ACP] + CoA</text>
        <dbReference type="Rhea" id="RHEA:41792"/>
        <dbReference type="Rhea" id="RHEA-COMP:9623"/>
        <dbReference type="Rhea" id="RHEA-COMP:9685"/>
        <dbReference type="ChEBI" id="CHEBI:57287"/>
        <dbReference type="ChEBI" id="CHEBI:57384"/>
        <dbReference type="ChEBI" id="CHEBI:64479"/>
        <dbReference type="ChEBI" id="CHEBI:78449"/>
        <dbReference type="EC" id="2.3.1.39"/>
    </reaction>
</comment>
<dbReference type="InterPro" id="IPR050858">
    <property type="entry name" value="Mal-CoA-ACP_Trans/PKS_FabD"/>
</dbReference>
<dbReference type="InterPro" id="IPR016035">
    <property type="entry name" value="Acyl_Trfase/lysoPLipase"/>
</dbReference>
<comment type="caution">
    <text evidence="9">The sequence shown here is derived from an EMBL/GenBank/DDBJ whole genome shotgun (WGS) entry which is preliminary data.</text>
</comment>
<keyword evidence="4 6" id="KW-0012">Acyltransferase</keyword>